<dbReference type="AlphaFoldDB" id="A0A839AL74"/>
<dbReference type="InterPro" id="IPR057078">
    <property type="entry name" value="HYR-4C"/>
</dbReference>
<feature type="domain" description="HYR-like" evidence="1">
    <location>
        <begin position="60"/>
        <end position="130"/>
    </location>
</feature>
<name>A0A839AL74_9FLAO</name>
<dbReference type="NCBIfam" id="TIGR04131">
    <property type="entry name" value="Bac_Flav_CTERM"/>
    <property type="match status" value="1"/>
</dbReference>
<feature type="domain" description="HYR-like" evidence="1">
    <location>
        <begin position="313"/>
        <end position="378"/>
    </location>
</feature>
<keyword evidence="3" id="KW-1185">Reference proteome</keyword>
<gene>
    <name evidence="2" type="ORF">H3Z83_00005</name>
</gene>
<evidence type="ECO:0000313" key="3">
    <source>
        <dbReference type="Proteomes" id="UP000563906"/>
    </source>
</evidence>
<dbReference type="Pfam" id="PF23237">
    <property type="entry name" value="HYR_4C"/>
    <property type="match status" value="3"/>
</dbReference>
<sequence>DSNLVVIKSEVISGDQDECGVEYLITRKWSVSDCAGNTTEYIQLVTVQDTAAPEFEGDLPAQEIVASCDDVPTMVDLTATDNCDSNIEVIKSEVISGDQDECGVEYLITRKWSVSDCAGNRTEYIQLVTVQDTVAPVFVEDLPENVTVNCDDIPEAVVLTATDNCSASTDLVVNYTEEFTGQDDDCATVYTITRTWEVSDCAGNNVSHTQTINVEDNAAPELVGDLPANVTVSCDSIPDAAVLTATDNCTSSGDLVVNYTEELSGQDEGCASEYTITRTWEVSDCAGNSVSHTQTITVEDNEAPELVSSLEDINVECDSVPEVPTLEFVDNCSENVTQTNFEEESTFDGTDSDYQIIRTWTVSDDCGNTADFVQTINVTVKTSVTTIADSKCTDDGTIDLNDYITDGLSTEGTWEVTTGDVSLSSDATFDPLDLTLGDYVFTYTVSNEGCLSSIAVTINIHDDCIVLPCGQEDVRISKAVTPNGDSWNEFFEVTGVESCGFITNVKIFNRWGARVYESDNYANNWNGVSEGTTFGSAKRLPAGTYYYIVVLENSGLKPFTGAIYLGTK</sequence>
<feature type="domain" description="HYR-like" evidence="1">
    <location>
        <begin position="227"/>
        <end position="298"/>
    </location>
</feature>
<feature type="non-terminal residue" evidence="2">
    <location>
        <position position="1"/>
    </location>
</feature>
<dbReference type="InterPro" id="IPR026341">
    <property type="entry name" value="T9SS_type_B"/>
</dbReference>
<evidence type="ECO:0000259" key="1">
    <source>
        <dbReference type="Pfam" id="PF23237"/>
    </source>
</evidence>
<accession>A0A839AL74</accession>
<proteinExistence type="predicted"/>
<evidence type="ECO:0000313" key="2">
    <source>
        <dbReference type="EMBL" id="MBA6154909.1"/>
    </source>
</evidence>
<protein>
    <submittedName>
        <fullName evidence="2">Gliding motility-associated C-terminal domain-containing protein</fullName>
    </submittedName>
</protein>
<dbReference type="Pfam" id="PF13585">
    <property type="entry name" value="CHU_C"/>
    <property type="match status" value="1"/>
</dbReference>
<reference evidence="2 3" key="1">
    <citation type="submission" date="2020-07" db="EMBL/GenBank/DDBJ databases">
        <title>Bacterium isolated from marine sediment.</title>
        <authorList>
            <person name="Shang D."/>
            <person name="Du Z.-J."/>
        </authorList>
    </citation>
    <scope>NUCLEOTIDE SEQUENCE [LARGE SCALE GENOMIC DNA]</scope>
    <source>
        <strain evidence="2 3">S7007</strain>
    </source>
</reference>
<comment type="caution">
    <text evidence="2">The sequence shown here is derived from an EMBL/GenBank/DDBJ whole genome shotgun (WGS) entry which is preliminary data.</text>
</comment>
<organism evidence="2 3">
    <name type="scientific">Tenacibaculum pelagium</name>
    <dbReference type="NCBI Taxonomy" id="2759527"/>
    <lineage>
        <taxon>Bacteria</taxon>
        <taxon>Pseudomonadati</taxon>
        <taxon>Bacteroidota</taxon>
        <taxon>Flavobacteriia</taxon>
        <taxon>Flavobacteriales</taxon>
        <taxon>Flavobacteriaceae</taxon>
        <taxon>Tenacibaculum</taxon>
    </lineage>
</organism>
<dbReference type="Proteomes" id="UP000563906">
    <property type="component" value="Unassembled WGS sequence"/>
</dbReference>
<dbReference type="RefSeq" id="WP_182123430.1">
    <property type="nucleotide sequence ID" value="NZ_JACGLS010000001.1"/>
</dbReference>
<dbReference type="EMBL" id="JACGLS010000001">
    <property type="protein sequence ID" value="MBA6154909.1"/>
    <property type="molecule type" value="Genomic_DNA"/>
</dbReference>